<accession>A0A8H5L4R5</accession>
<keyword evidence="4" id="KW-0479">Metal-binding</keyword>
<dbReference type="InterPro" id="IPR002227">
    <property type="entry name" value="Tyrosinase_Cu-bd"/>
</dbReference>
<evidence type="ECO:0000256" key="5">
    <source>
        <dbReference type="ARBA" id="ARBA00023002"/>
    </source>
</evidence>
<dbReference type="PANTHER" id="PTHR11474">
    <property type="entry name" value="TYROSINASE FAMILY MEMBER"/>
    <property type="match status" value="1"/>
</dbReference>
<dbReference type="PROSITE" id="PS00497">
    <property type="entry name" value="TYROSINASE_1"/>
    <property type="match status" value="1"/>
</dbReference>
<dbReference type="PROSITE" id="PS00498">
    <property type="entry name" value="TYROSINASE_2"/>
    <property type="match status" value="1"/>
</dbReference>
<dbReference type="InterPro" id="IPR050316">
    <property type="entry name" value="Tyrosinase/Hemocyanin"/>
</dbReference>
<comment type="cofactor">
    <cofactor evidence="1">
        <name>Cu(2+)</name>
        <dbReference type="ChEBI" id="CHEBI:29036"/>
    </cofactor>
</comment>
<reference evidence="14 15" key="1">
    <citation type="submission" date="2020-05" db="EMBL/GenBank/DDBJ databases">
        <title>Identification and distribution of gene clusters putatively required for synthesis of sphingolipid metabolism inhibitors in phylogenetically diverse species of the filamentous fungus Fusarium.</title>
        <authorList>
            <person name="Kim H.-S."/>
            <person name="Busman M."/>
            <person name="Brown D.W."/>
            <person name="Divon H."/>
            <person name="Uhlig S."/>
            <person name="Proctor R.H."/>
        </authorList>
    </citation>
    <scope>NUCLEOTIDE SEQUENCE [LARGE SCALE GENOMIC DNA]</scope>
    <source>
        <strain evidence="14 15">NRRL 66333</strain>
    </source>
</reference>
<evidence type="ECO:0000256" key="7">
    <source>
        <dbReference type="ARBA" id="ARBA00023033"/>
    </source>
</evidence>
<dbReference type="GO" id="GO:0004503">
    <property type="term" value="F:tyrosinase activity"/>
    <property type="evidence" value="ECO:0007669"/>
    <property type="project" value="UniProtKB-EC"/>
</dbReference>
<keyword evidence="7" id="KW-0503">Monooxygenase</keyword>
<dbReference type="OrthoDB" id="1658288at2759"/>
<protein>
    <recommendedName>
        <fullName evidence="3">tyrosinase</fullName>
        <ecNumber evidence="3">1.14.18.1</ecNumber>
    </recommendedName>
</protein>
<feature type="domain" description="Tyrosinase copper-binding" evidence="13">
    <location>
        <begin position="790"/>
        <end position="801"/>
    </location>
</feature>
<keyword evidence="5" id="KW-0560">Oxidoreductase</keyword>
<comment type="catalytic activity">
    <reaction evidence="9">
        <text>2 L-dopa + O2 = 2 L-dopaquinone + 2 H2O</text>
        <dbReference type="Rhea" id="RHEA:34287"/>
        <dbReference type="ChEBI" id="CHEBI:15377"/>
        <dbReference type="ChEBI" id="CHEBI:15379"/>
        <dbReference type="ChEBI" id="CHEBI:57504"/>
        <dbReference type="ChEBI" id="CHEBI:57924"/>
        <dbReference type="EC" id="1.14.18.1"/>
    </reaction>
</comment>
<feature type="domain" description="Tyrosinase copper-binding" evidence="12">
    <location>
        <begin position="491"/>
        <end position="508"/>
    </location>
</feature>
<evidence type="ECO:0000256" key="6">
    <source>
        <dbReference type="ARBA" id="ARBA00023008"/>
    </source>
</evidence>
<dbReference type="EMBL" id="JAAOAV010000283">
    <property type="protein sequence ID" value="KAF5584719.1"/>
    <property type="molecule type" value="Genomic_DNA"/>
</dbReference>
<feature type="region of interest" description="Disordered" evidence="11">
    <location>
        <begin position="1100"/>
        <end position="1123"/>
    </location>
</feature>
<dbReference type="PANTHER" id="PTHR11474:SF76">
    <property type="entry name" value="SHKT DOMAIN-CONTAINING PROTEIN"/>
    <property type="match status" value="1"/>
</dbReference>
<dbReference type="GeneID" id="59312212"/>
<dbReference type="Pfam" id="PF18132">
    <property type="entry name" value="Tyrosinase_C"/>
    <property type="match status" value="1"/>
</dbReference>
<dbReference type="Pfam" id="PF00264">
    <property type="entry name" value="Tyrosinase"/>
    <property type="match status" value="1"/>
</dbReference>
<dbReference type="SUPFAM" id="SSF48056">
    <property type="entry name" value="Di-copper centre-containing domain"/>
    <property type="match status" value="1"/>
</dbReference>
<dbReference type="AlphaFoldDB" id="A0A8H5L4R5"/>
<dbReference type="InterPro" id="IPR041640">
    <property type="entry name" value="Tyrosinase_C"/>
</dbReference>
<dbReference type="RefSeq" id="XP_036531834.1">
    <property type="nucleotide sequence ID" value="XM_036677494.1"/>
</dbReference>
<comment type="caution">
    <text evidence="14">The sequence shown here is derived from an EMBL/GenBank/DDBJ whole genome shotgun (WGS) entry which is preliminary data.</text>
</comment>
<evidence type="ECO:0000256" key="9">
    <source>
        <dbReference type="ARBA" id="ARBA00048233"/>
    </source>
</evidence>
<organism evidence="14 15">
    <name type="scientific">Gibberella subglutinans</name>
    <name type="common">Fusarium subglutinans</name>
    <dbReference type="NCBI Taxonomy" id="42677"/>
    <lineage>
        <taxon>Eukaryota</taxon>
        <taxon>Fungi</taxon>
        <taxon>Dikarya</taxon>
        <taxon>Ascomycota</taxon>
        <taxon>Pezizomycotina</taxon>
        <taxon>Sordariomycetes</taxon>
        <taxon>Hypocreomycetidae</taxon>
        <taxon>Hypocreales</taxon>
        <taxon>Nectriaceae</taxon>
        <taxon>Fusarium</taxon>
        <taxon>Fusarium fujikuroi species complex</taxon>
    </lineage>
</organism>
<sequence>MTSMKPILSSAGGVKPWIQKFTNNPRDSFFDQFVDSNDARFVEITEGPHESEIKYSEVPLDSNNPKSAPYVSKVFELPQQDGSKGVLRLIILPFNTENDNAPPLSWKGFREHLDLLHLENTFVSTEQMQTPPTWFEVPLQAGLKGFVVKPERWDSNLANFSISVVHSPASRVTHVVAHMLHKTDIKHLLLRLQTLKALAWHPLLVPLILMEQRIAGTAEKLTLMRDSIYSVEKRTGTHKNYRNDKYHEELNHYAYGDRVWERRHEQDVDFDAAPGKITSITSECAMTEAKCEVNESLLDWLQGLNDSLGELNTDGGSWERATSSISMKISAFKTWSGNNRARSIYLAKRAEAQMQACLNLMAQRDSALNLKKTEAALRDSSDMRAIAWVTLAFLPATFVAIPYVKGLPVRKEISSLANSDDPKDRRQWTLFVLALERFKSMPVDDRLSYFQIAGIHGYPEVAWDGAPEPKHAPDKKTKQAGDQPFGGYCNHNSLNFPTWHRPYMLLFEQRIWENMKLIVSHWVDNCGLPASEADKWYKAARHWRMPYWDWARRQRYHEDLVCPPVLTQGAVRIFPPTTIKTRFPPSGLYPNPLLGFENPEKDPETGSALPFGSMPGGKSKWNIKDNPIVHDELPLNKDCDWAPWSKTSSTSRYGIFRSKDISEEETDPANYFTGLHGVRNCWQANVNLATAHENGPDGKPRWSTMEQHSKDYTWNPGSLSDAVNRMFAKGYNSNWGQFASTKWIAEDQGCPKTGYISLEYIHNNIHNLTGGSDYATGMGHMSDVPVAAFDPIFWLHHVQIDRLLAIWQCLNPKLWFDNEQSAGTAAASSVTDDKETDALEPFHRKDNDPEKETWTARACRDWTELNYQYDDLAEVAERTMRKHGRFIPEEFQTELRSHINTIYPGTGHVVGSMKNSHAIPYDLRTCQGQTGCWKDHIINVVYDRYALGGLSYTIQFFIGGPPSEGTTSVKKDNYVGHVYSFGGRQITSEGSCGNCKIQAEAQVLSCAQVPLTIHLLHHNISGHSIKSSDEIGEYLRLNLRWRIVKYGGEVISEEGFRQNFSKLQISVLRGIGRIKPENAQSAGSVCSLYSDYVPLPEITDGKPGGLQRDKAPENGEPLISQNESAVQPLPLKLTKST</sequence>
<evidence type="ECO:0000256" key="8">
    <source>
        <dbReference type="ARBA" id="ARBA00023101"/>
    </source>
</evidence>
<comment type="catalytic activity">
    <reaction evidence="10">
        <text>L-tyrosine + O2 = L-dopaquinone + H2O</text>
        <dbReference type="Rhea" id="RHEA:18117"/>
        <dbReference type="ChEBI" id="CHEBI:15377"/>
        <dbReference type="ChEBI" id="CHEBI:15379"/>
        <dbReference type="ChEBI" id="CHEBI:57924"/>
        <dbReference type="ChEBI" id="CHEBI:58315"/>
        <dbReference type="EC" id="1.14.18.1"/>
    </reaction>
</comment>
<evidence type="ECO:0000313" key="14">
    <source>
        <dbReference type="EMBL" id="KAF5584719.1"/>
    </source>
</evidence>
<dbReference type="Gene3D" id="2.60.310.20">
    <property type="match status" value="1"/>
</dbReference>
<evidence type="ECO:0000256" key="10">
    <source>
        <dbReference type="ARBA" id="ARBA00048881"/>
    </source>
</evidence>
<keyword evidence="8" id="KW-0470">Melanin biosynthesis</keyword>
<dbReference type="GO" id="GO:0042438">
    <property type="term" value="P:melanin biosynthetic process"/>
    <property type="evidence" value="ECO:0007669"/>
    <property type="project" value="UniProtKB-KW"/>
</dbReference>
<evidence type="ECO:0000256" key="3">
    <source>
        <dbReference type="ARBA" id="ARBA00011906"/>
    </source>
</evidence>
<evidence type="ECO:0000256" key="11">
    <source>
        <dbReference type="SAM" id="MobiDB-lite"/>
    </source>
</evidence>
<evidence type="ECO:0000256" key="4">
    <source>
        <dbReference type="ARBA" id="ARBA00022723"/>
    </source>
</evidence>
<evidence type="ECO:0000259" key="13">
    <source>
        <dbReference type="PROSITE" id="PS00498"/>
    </source>
</evidence>
<gene>
    <name evidence="14" type="ORF">FSUBG_12682</name>
</gene>
<keyword evidence="15" id="KW-1185">Reference proteome</keyword>
<dbReference type="Gene3D" id="1.10.1280.10">
    <property type="entry name" value="Di-copper center containing domain from catechol oxidase"/>
    <property type="match status" value="1"/>
</dbReference>
<dbReference type="GO" id="GO:0046872">
    <property type="term" value="F:metal ion binding"/>
    <property type="evidence" value="ECO:0007669"/>
    <property type="project" value="UniProtKB-KW"/>
</dbReference>
<keyword evidence="6" id="KW-0186">Copper</keyword>
<proteinExistence type="inferred from homology"/>
<comment type="similarity">
    <text evidence="2">Belongs to the tyrosinase family.</text>
</comment>
<evidence type="ECO:0000256" key="2">
    <source>
        <dbReference type="ARBA" id="ARBA00009928"/>
    </source>
</evidence>
<dbReference type="Proteomes" id="UP000547976">
    <property type="component" value="Unassembled WGS sequence"/>
</dbReference>
<name>A0A8H5L4R5_GIBSU</name>
<evidence type="ECO:0000259" key="12">
    <source>
        <dbReference type="PROSITE" id="PS00497"/>
    </source>
</evidence>
<dbReference type="EC" id="1.14.18.1" evidence="3"/>
<evidence type="ECO:0000256" key="1">
    <source>
        <dbReference type="ARBA" id="ARBA00001973"/>
    </source>
</evidence>
<dbReference type="InterPro" id="IPR008922">
    <property type="entry name" value="Di-copper_centre_dom_sf"/>
</dbReference>
<evidence type="ECO:0000313" key="15">
    <source>
        <dbReference type="Proteomes" id="UP000547976"/>
    </source>
</evidence>